<dbReference type="AlphaFoldDB" id="A0A537L9G3"/>
<protein>
    <submittedName>
        <fullName evidence="1">Uncharacterized protein</fullName>
    </submittedName>
</protein>
<comment type="caution">
    <text evidence="1">The sequence shown here is derived from an EMBL/GenBank/DDBJ whole genome shotgun (WGS) entry which is preliminary data.</text>
</comment>
<evidence type="ECO:0000313" key="2">
    <source>
        <dbReference type="Proteomes" id="UP000319353"/>
    </source>
</evidence>
<accession>A0A537L9G3</accession>
<proteinExistence type="predicted"/>
<sequence>MVAVRRAVIALIVLVGGSACDRSPTAAAPDPVAANPRRNVAKSAALLSCKPLGYDSATQTVGPAGGVIKISKHNLVVPAGALIGVVSITAVAPADTVNRVELRPEGLTFSQPAVLTLSYGNCKVVPQSKQIAYTTDSLAILQYVPSSDNPTAKLVTGQLSHFSNYAIAW</sequence>
<gene>
    <name evidence="1" type="ORF">E6H01_04080</name>
</gene>
<reference evidence="1 2" key="1">
    <citation type="journal article" date="2019" name="Nat. Microbiol.">
        <title>Mediterranean grassland soil C-N compound turnover is dependent on rainfall and depth, and is mediated by genomically divergent microorganisms.</title>
        <authorList>
            <person name="Diamond S."/>
            <person name="Andeer P.F."/>
            <person name="Li Z."/>
            <person name="Crits-Christoph A."/>
            <person name="Burstein D."/>
            <person name="Anantharaman K."/>
            <person name="Lane K.R."/>
            <person name="Thomas B.C."/>
            <person name="Pan C."/>
            <person name="Northen T.R."/>
            <person name="Banfield J.F."/>
        </authorList>
    </citation>
    <scope>NUCLEOTIDE SEQUENCE [LARGE SCALE GENOMIC DNA]</scope>
    <source>
        <strain evidence="1">NP_4</strain>
    </source>
</reference>
<dbReference type="PROSITE" id="PS51257">
    <property type="entry name" value="PROKAR_LIPOPROTEIN"/>
    <property type="match status" value="1"/>
</dbReference>
<dbReference type="Proteomes" id="UP000319353">
    <property type="component" value="Unassembled WGS sequence"/>
</dbReference>
<dbReference type="EMBL" id="VBAL01000038">
    <property type="protein sequence ID" value="TMJ04662.1"/>
    <property type="molecule type" value="Genomic_DNA"/>
</dbReference>
<name>A0A537L9G3_9BACT</name>
<evidence type="ECO:0000313" key="1">
    <source>
        <dbReference type="EMBL" id="TMJ04662.1"/>
    </source>
</evidence>
<organism evidence="1 2">
    <name type="scientific">Candidatus Segetimicrobium genomatis</name>
    <dbReference type="NCBI Taxonomy" id="2569760"/>
    <lineage>
        <taxon>Bacteria</taxon>
        <taxon>Bacillati</taxon>
        <taxon>Candidatus Sysuimicrobiota</taxon>
        <taxon>Candidatus Sysuimicrobiia</taxon>
        <taxon>Candidatus Sysuimicrobiales</taxon>
        <taxon>Candidatus Segetimicrobiaceae</taxon>
        <taxon>Candidatus Segetimicrobium</taxon>
    </lineage>
</organism>